<proteinExistence type="inferred from homology"/>
<dbReference type="PANTHER" id="PTHR11496">
    <property type="entry name" value="ALCOHOL DEHYDROGENASE"/>
    <property type="match status" value="1"/>
</dbReference>
<reference evidence="7 8" key="1">
    <citation type="submission" date="2020-07" db="EMBL/GenBank/DDBJ databases">
        <authorList>
            <person name="Feng X."/>
        </authorList>
    </citation>
    <scope>NUCLEOTIDE SEQUENCE [LARGE SCALE GENOMIC DNA]</scope>
    <source>
        <strain evidence="7 8">JCM23202</strain>
    </source>
</reference>
<dbReference type="Gene3D" id="3.40.50.1970">
    <property type="match status" value="1"/>
</dbReference>
<dbReference type="PROSITE" id="PS00913">
    <property type="entry name" value="ADH_IRON_1"/>
    <property type="match status" value="1"/>
</dbReference>
<dbReference type="CDD" id="cd08183">
    <property type="entry name" value="Fe-ADH-like"/>
    <property type="match status" value="1"/>
</dbReference>
<dbReference type="Pfam" id="PF00465">
    <property type="entry name" value="Fe-ADH"/>
    <property type="match status" value="1"/>
</dbReference>
<dbReference type="GO" id="GO:0004022">
    <property type="term" value="F:alcohol dehydrogenase (NAD+) activity"/>
    <property type="evidence" value="ECO:0007669"/>
    <property type="project" value="TreeGrafter"/>
</dbReference>
<dbReference type="Proteomes" id="UP000526501">
    <property type="component" value="Unassembled WGS sequence"/>
</dbReference>
<dbReference type="PANTHER" id="PTHR11496:SF102">
    <property type="entry name" value="ALCOHOL DEHYDROGENASE 4"/>
    <property type="match status" value="1"/>
</dbReference>
<feature type="domain" description="Fe-containing alcohol dehydrogenase-like C-terminal" evidence="6">
    <location>
        <begin position="186"/>
        <end position="384"/>
    </location>
</feature>
<evidence type="ECO:0000259" key="6">
    <source>
        <dbReference type="Pfam" id="PF25137"/>
    </source>
</evidence>
<evidence type="ECO:0000256" key="3">
    <source>
        <dbReference type="ARBA" id="ARBA00023002"/>
    </source>
</evidence>
<dbReference type="SUPFAM" id="SSF56796">
    <property type="entry name" value="Dehydroquinate synthase-like"/>
    <property type="match status" value="1"/>
</dbReference>
<evidence type="ECO:0000256" key="4">
    <source>
        <dbReference type="ARBA" id="ARBA00023027"/>
    </source>
</evidence>
<gene>
    <name evidence="7" type="ORF">H5P27_04480</name>
</gene>
<feature type="domain" description="Alcohol dehydrogenase iron-type/glycerol dehydrogenase GldA" evidence="5">
    <location>
        <begin position="9"/>
        <end position="175"/>
    </location>
</feature>
<organism evidence="7 8">
    <name type="scientific">Pelagicoccus albus</name>
    <dbReference type="NCBI Taxonomy" id="415222"/>
    <lineage>
        <taxon>Bacteria</taxon>
        <taxon>Pseudomonadati</taxon>
        <taxon>Verrucomicrobiota</taxon>
        <taxon>Opitutia</taxon>
        <taxon>Puniceicoccales</taxon>
        <taxon>Pelagicoccaceae</taxon>
        <taxon>Pelagicoccus</taxon>
    </lineage>
</organism>
<dbReference type="Gene3D" id="1.20.1090.10">
    <property type="entry name" value="Dehydroquinate synthase-like - alpha domain"/>
    <property type="match status" value="1"/>
</dbReference>
<comment type="cofactor">
    <cofactor evidence="1">
        <name>Fe cation</name>
        <dbReference type="ChEBI" id="CHEBI:24875"/>
    </cofactor>
</comment>
<keyword evidence="3" id="KW-0560">Oxidoreductase</keyword>
<sequence length="384" mass="40084">MSFAFATANEIHFGEGMVKTIPSLLDESHSPLFVLTGSDSKRYSQTIGLLTQNGFEVFIHPVQGEPTVQSVSLACEAARDAGANAVIAIGGGSALDTGKAVAALATNPGKLIDYLEGVGKGKTLSNDSLPFMAIPTTAGTGSEVTRNSVIGVPQAGVKVSLRSKTMLPKWAVVDPELTYRLPQHVTAYTGMDALIQCLEAYLSRDANPLTDGIAREGLRLAARSIRKACGGELDTEAKSDLCAASLCSGIALANAKLGSVHGFAGPLGGMIDAPHGAICASLLVPCLSANLRAFKDRAPEHPSRAKLDDAATVLTGNPQAKASYAVAWLESLCKDLPLKSLGELGLEKEKIEEAARKSAQSSSMKGNPIELSKFELIEILEAAL</sequence>
<comment type="similarity">
    <text evidence="2">Belongs to the iron-containing alcohol dehydrogenase family.</text>
</comment>
<comment type="caution">
    <text evidence="7">The sequence shown here is derived from an EMBL/GenBank/DDBJ whole genome shotgun (WGS) entry which is preliminary data.</text>
</comment>
<dbReference type="Pfam" id="PF25137">
    <property type="entry name" value="ADH_Fe_C"/>
    <property type="match status" value="1"/>
</dbReference>
<dbReference type="RefSeq" id="WP_185659179.1">
    <property type="nucleotide sequence ID" value="NZ_CAWPOO010000006.1"/>
</dbReference>
<dbReference type="GO" id="GO:0046872">
    <property type="term" value="F:metal ion binding"/>
    <property type="evidence" value="ECO:0007669"/>
    <property type="project" value="InterPro"/>
</dbReference>
<keyword evidence="8" id="KW-1185">Reference proteome</keyword>
<keyword evidence="4" id="KW-0520">NAD</keyword>
<protein>
    <submittedName>
        <fullName evidence="7">Iron-containing alcohol dehydrogenase</fullName>
    </submittedName>
</protein>
<evidence type="ECO:0000313" key="7">
    <source>
        <dbReference type="EMBL" id="MBC2605295.1"/>
    </source>
</evidence>
<name>A0A7X1B6I5_9BACT</name>
<evidence type="ECO:0000256" key="2">
    <source>
        <dbReference type="ARBA" id="ARBA00007358"/>
    </source>
</evidence>
<evidence type="ECO:0000256" key="1">
    <source>
        <dbReference type="ARBA" id="ARBA00001962"/>
    </source>
</evidence>
<dbReference type="InterPro" id="IPR018211">
    <property type="entry name" value="ADH_Fe_CS"/>
</dbReference>
<dbReference type="FunFam" id="3.40.50.1970:FF:000003">
    <property type="entry name" value="Alcohol dehydrogenase, iron-containing"/>
    <property type="match status" value="1"/>
</dbReference>
<evidence type="ECO:0000313" key="8">
    <source>
        <dbReference type="Proteomes" id="UP000526501"/>
    </source>
</evidence>
<dbReference type="InterPro" id="IPR001670">
    <property type="entry name" value="ADH_Fe/GldA"/>
</dbReference>
<dbReference type="InterPro" id="IPR056798">
    <property type="entry name" value="ADH_Fe_C"/>
</dbReference>
<dbReference type="AlphaFoldDB" id="A0A7X1B6I5"/>
<evidence type="ECO:0000259" key="5">
    <source>
        <dbReference type="Pfam" id="PF00465"/>
    </source>
</evidence>
<dbReference type="InterPro" id="IPR039697">
    <property type="entry name" value="Alcohol_dehydrogenase_Fe"/>
</dbReference>
<dbReference type="EMBL" id="JACHVC010000006">
    <property type="protein sequence ID" value="MBC2605295.1"/>
    <property type="molecule type" value="Genomic_DNA"/>
</dbReference>
<accession>A0A7X1B6I5</accession>